<dbReference type="Gene3D" id="3.40.50.300">
    <property type="entry name" value="P-loop containing nucleotide triphosphate hydrolases"/>
    <property type="match status" value="1"/>
</dbReference>
<dbReference type="Pfam" id="PF02263">
    <property type="entry name" value="GBP"/>
    <property type="match status" value="1"/>
</dbReference>
<organism evidence="4 5">
    <name type="scientific">Rhizophlyctis rosea</name>
    <dbReference type="NCBI Taxonomy" id="64517"/>
    <lineage>
        <taxon>Eukaryota</taxon>
        <taxon>Fungi</taxon>
        <taxon>Fungi incertae sedis</taxon>
        <taxon>Chytridiomycota</taxon>
        <taxon>Chytridiomycota incertae sedis</taxon>
        <taxon>Chytridiomycetes</taxon>
        <taxon>Rhizophlyctidales</taxon>
        <taxon>Rhizophlyctidaceae</taxon>
        <taxon>Rhizophlyctis</taxon>
    </lineage>
</organism>
<dbReference type="GO" id="GO:0005525">
    <property type="term" value="F:GTP binding"/>
    <property type="evidence" value="ECO:0007669"/>
    <property type="project" value="InterPro"/>
</dbReference>
<gene>
    <name evidence="4" type="ORF">HK097_011273</name>
</gene>
<keyword evidence="5" id="KW-1185">Reference proteome</keyword>
<dbReference type="SUPFAM" id="SSF52540">
    <property type="entry name" value="P-loop containing nucleoside triphosphate hydrolases"/>
    <property type="match status" value="1"/>
</dbReference>
<name>A0AAD5X7U0_9FUNG</name>
<dbReference type="InterPro" id="IPR027417">
    <property type="entry name" value="P-loop_NTPase"/>
</dbReference>
<feature type="transmembrane region" description="Helical" evidence="1">
    <location>
        <begin position="613"/>
        <end position="634"/>
    </location>
</feature>
<evidence type="ECO:0000256" key="2">
    <source>
        <dbReference type="SAM" id="SignalP"/>
    </source>
</evidence>
<keyword evidence="2" id="KW-0732">Signal</keyword>
<sequence length="732" mass="82039">MHRKALLFLALLLFLLSHTCQAGDPILLFSRTTPKSRQNVTLTNHNPRLKLTTEGDQFLRSLAPGFAIISIIGPTRTGKSLLMNNLLRAFREAEWQNSTDGGAHPPSGMMEIDIAKDVPFPVGKGVTSKTHGLWIWPTPLDVNGVATYFVDSEGLHGVESVQTQSYEVELFVTACMISSDMYVCLKVCLRTTWSHRLLLYSLYNTWYPVDADDVKNLKSLAGNYFIIISFDEPSHTDHKPLASAFSRLFMIDAAATASSNTDPIPDNLSPPNLHWTVQNFNKHNLIAQKWTAAEFLDQLIRKDTMMEDANVDVRFLKRQFRTLEMVPMARPLDDDAALAGLKGAIRWDEWKGDYAADLSLLLANVTAELRPKQLKSNPISGAVLADLLKSWSDTAPIEIPERTNWDHAVNMKMEHEGTRLLALFDRQASHFLPPDPKNVSYRQFGKTIDDLANATVEVMRNSVSSVGQEPDGSSALALLEKELVRKSAQYVRRYHEWARSHVEWLGDSVNADIVTELGALLDRPEELCKKRRFTSFLEADIDVLVARRIEEGVGAARKFLPTLEESRQLVVKGTYSPDDPTDASPVDIIHGLKRQILLKHKQCPSPLTPIFHALHHILVNYYPVIGVLAGILLLRSAYTNRATLLRAADQAMHAIISYVVPPVLGSYGIYLLTQKFILERSDKELQFLPWKDLELAVEAVGEVVRGSAAVLLTVFGAIGVVWVVGWWRSLWR</sequence>
<feature type="domain" description="Guanylate-binding protein N-terminal" evidence="3">
    <location>
        <begin position="63"/>
        <end position="180"/>
    </location>
</feature>
<evidence type="ECO:0000259" key="3">
    <source>
        <dbReference type="Pfam" id="PF02263"/>
    </source>
</evidence>
<dbReference type="Proteomes" id="UP001212841">
    <property type="component" value="Unassembled WGS sequence"/>
</dbReference>
<dbReference type="EMBL" id="JADGJD010000091">
    <property type="protein sequence ID" value="KAJ3055197.1"/>
    <property type="molecule type" value="Genomic_DNA"/>
</dbReference>
<evidence type="ECO:0000313" key="5">
    <source>
        <dbReference type="Proteomes" id="UP001212841"/>
    </source>
</evidence>
<feature type="transmembrane region" description="Helical" evidence="1">
    <location>
        <begin position="708"/>
        <end position="727"/>
    </location>
</feature>
<proteinExistence type="predicted"/>
<feature type="transmembrane region" description="Helical" evidence="1">
    <location>
        <begin position="655"/>
        <end position="673"/>
    </location>
</feature>
<reference evidence="4" key="1">
    <citation type="submission" date="2020-05" db="EMBL/GenBank/DDBJ databases">
        <title>Phylogenomic resolution of chytrid fungi.</title>
        <authorList>
            <person name="Stajich J.E."/>
            <person name="Amses K."/>
            <person name="Simmons R."/>
            <person name="Seto K."/>
            <person name="Myers J."/>
            <person name="Bonds A."/>
            <person name="Quandt C.A."/>
            <person name="Barry K."/>
            <person name="Liu P."/>
            <person name="Grigoriev I."/>
            <person name="Longcore J.E."/>
            <person name="James T.Y."/>
        </authorList>
    </citation>
    <scope>NUCLEOTIDE SEQUENCE</scope>
    <source>
        <strain evidence="4">JEL0318</strain>
    </source>
</reference>
<comment type="caution">
    <text evidence="4">The sequence shown here is derived from an EMBL/GenBank/DDBJ whole genome shotgun (WGS) entry which is preliminary data.</text>
</comment>
<dbReference type="AlphaFoldDB" id="A0AAD5X7U0"/>
<protein>
    <recommendedName>
        <fullName evidence="3">Guanylate-binding protein N-terminal domain-containing protein</fullName>
    </recommendedName>
</protein>
<evidence type="ECO:0000313" key="4">
    <source>
        <dbReference type="EMBL" id="KAJ3055197.1"/>
    </source>
</evidence>
<dbReference type="GO" id="GO:0003924">
    <property type="term" value="F:GTPase activity"/>
    <property type="evidence" value="ECO:0007669"/>
    <property type="project" value="InterPro"/>
</dbReference>
<evidence type="ECO:0000256" key="1">
    <source>
        <dbReference type="SAM" id="Phobius"/>
    </source>
</evidence>
<keyword evidence="1" id="KW-0472">Membrane</keyword>
<keyword evidence="1" id="KW-0812">Transmembrane</keyword>
<keyword evidence="1" id="KW-1133">Transmembrane helix</keyword>
<feature type="chain" id="PRO_5042194934" description="Guanylate-binding protein N-terminal domain-containing protein" evidence="2">
    <location>
        <begin position="23"/>
        <end position="732"/>
    </location>
</feature>
<feature type="signal peptide" evidence="2">
    <location>
        <begin position="1"/>
        <end position="22"/>
    </location>
</feature>
<accession>A0AAD5X7U0</accession>
<dbReference type="InterPro" id="IPR015894">
    <property type="entry name" value="Guanylate-bd_N"/>
</dbReference>
<dbReference type="PANTHER" id="PTHR10751">
    <property type="entry name" value="GUANYLATE BINDING PROTEIN"/>
    <property type="match status" value="1"/>
</dbReference>